<dbReference type="AlphaFoldDB" id="A0A975GQ09"/>
<dbReference type="EMBL" id="CP061800">
    <property type="protein sequence ID" value="QTA89400.1"/>
    <property type="molecule type" value="Genomic_DNA"/>
</dbReference>
<gene>
    <name evidence="2" type="ORF">dnm_054510</name>
</gene>
<keyword evidence="3" id="KW-1185">Reference proteome</keyword>
<dbReference type="InterPro" id="IPR038721">
    <property type="entry name" value="IS701-like_DDE_dom"/>
</dbReference>
<protein>
    <submittedName>
        <fullName evidence="2">Transposase DDE domain-containing protein</fullName>
    </submittedName>
</protein>
<dbReference type="Pfam" id="PF13546">
    <property type="entry name" value="DDE_5"/>
    <property type="match status" value="1"/>
</dbReference>
<dbReference type="InterPro" id="IPR012337">
    <property type="entry name" value="RNaseH-like_sf"/>
</dbReference>
<organism evidence="2 3">
    <name type="scientific">Desulfonema magnum</name>
    <dbReference type="NCBI Taxonomy" id="45655"/>
    <lineage>
        <taxon>Bacteria</taxon>
        <taxon>Pseudomonadati</taxon>
        <taxon>Thermodesulfobacteriota</taxon>
        <taxon>Desulfobacteria</taxon>
        <taxon>Desulfobacterales</taxon>
        <taxon>Desulfococcaceae</taxon>
        <taxon>Desulfonema</taxon>
    </lineage>
</organism>
<evidence type="ECO:0000313" key="3">
    <source>
        <dbReference type="Proteomes" id="UP000663722"/>
    </source>
</evidence>
<evidence type="ECO:0000313" key="2">
    <source>
        <dbReference type="EMBL" id="QTA89400.1"/>
    </source>
</evidence>
<reference evidence="2" key="1">
    <citation type="journal article" date="2021" name="Microb. Physiol.">
        <title>Proteogenomic Insights into the Physiology of Marine, Sulfate-Reducing, Filamentous Desulfonema limicola and Desulfonema magnum.</title>
        <authorList>
            <person name="Schnaars V."/>
            <person name="Wohlbrand L."/>
            <person name="Scheve S."/>
            <person name="Hinrichs C."/>
            <person name="Reinhardt R."/>
            <person name="Rabus R."/>
        </authorList>
    </citation>
    <scope>NUCLEOTIDE SEQUENCE</scope>
    <source>
        <strain evidence="2">4be13</strain>
    </source>
</reference>
<name>A0A975GQ09_9BACT</name>
<proteinExistence type="predicted"/>
<dbReference type="SUPFAM" id="SSF53098">
    <property type="entry name" value="Ribonuclease H-like"/>
    <property type="match status" value="1"/>
</dbReference>
<dbReference type="KEGG" id="dmm:dnm_054510"/>
<dbReference type="Proteomes" id="UP000663722">
    <property type="component" value="Chromosome"/>
</dbReference>
<feature type="domain" description="Transposase IS701-like DDE" evidence="1">
    <location>
        <begin position="33"/>
        <end position="146"/>
    </location>
</feature>
<accession>A0A975GQ09</accession>
<evidence type="ECO:0000259" key="1">
    <source>
        <dbReference type="Pfam" id="PF13546"/>
    </source>
</evidence>
<sequence>MKLYYILIIIAKQNSIIKGVFIMISIIESVISEFRSCFSREAAFSWFSIVIFGLIIRFDHHGICSIIRWLMLDPACYDPMLRFFRASSWDSEELMSHWIRTAVSRYPLITFGGRPLLIGDGIKITKESSKMPGVKSLHQDSENSGKGEYIRGHHFGYAGILVGRPEKSFCLPLHGQIHEGVGARRHDIKIGGDPTIVTRMANLVIRTAEDTGFPCYVALDAYFSTGPAFLTFKEAVNEKGEQSVHLITRAKNNYVGYLVPENSSEKKFQEKDKVSLAKVFGFSEWFGETEVMISGNLRTVRYFTWDLFWKPVRDIIRFVFIIDGDDRYILMCSDLTLSGGQIITIYCYRPKVENMFRTLKHLIGGFCYHFWTKAFPDVGRGEKIWLCRLSETERKKFDLTLEAIERFVNLSGIALGLLQYLSLTRGSEVLEKYEGWLRTASSDCPSEGVVRSVIQAEFLSSSCKVPADRTLRMIRGRGRETSSDLAA</sequence>